<dbReference type="Proteomes" id="UP001189429">
    <property type="component" value="Unassembled WGS sequence"/>
</dbReference>
<dbReference type="Gene3D" id="3.90.1030.10">
    <property type="entry name" value="Ribosomal protein L17"/>
    <property type="match status" value="1"/>
</dbReference>
<feature type="region of interest" description="Disordered" evidence="4">
    <location>
        <begin position="237"/>
        <end position="282"/>
    </location>
</feature>
<dbReference type="PANTHER" id="PTHR14413">
    <property type="entry name" value="RIBOSOMAL PROTEIN L17"/>
    <property type="match status" value="1"/>
</dbReference>
<proteinExistence type="inferred from homology"/>
<feature type="compositionally biased region" description="Low complexity" evidence="4">
    <location>
        <begin position="1"/>
        <end position="11"/>
    </location>
</feature>
<feature type="region of interest" description="Disordered" evidence="4">
    <location>
        <begin position="1"/>
        <end position="36"/>
    </location>
</feature>
<feature type="non-terminal residue" evidence="5">
    <location>
        <position position="1"/>
    </location>
</feature>
<sequence>SILGAAGAAPAPRERASRVAGAPPAGRRRGGRGGLPPAVMIISRPTFAWMNNTKFIARGARSKGRKAYFRKFGPAHNQWGMMKDMLNELVLEQRIEATLPKCKELQQYAEEIVFLAKKGTPYHDGLVESMLTSPSARHILYERMVPRYRDRAFHFTRIVNTWQYRIRDAAQIGLIEYVDRPGELRPAAPVGAARVQHVAYEFLATRRGRRRHLTELQEHLAKGRGAVALDSGVLERRPMGAQAAPRQPAHPRRPAPPPPPPSSSSRAGHPQSGLARPAGGRA</sequence>
<evidence type="ECO:0000256" key="4">
    <source>
        <dbReference type="SAM" id="MobiDB-lite"/>
    </source>
</evidence>
<comment type="caution">
    <text evidence="5">The sequence shown here is derived from an EMBL/GenBank/DDBJ whole genome shotgun (WGS) entry which is preliminary data.</text>
</comment>
<evidence type="ECO:0000256" key="1">
    <source>
        <dbReference type="ARBA" id="ARBA00008777"/>
    </source>
</evidence>
<dbReference type="InterPro" id="IPR036373">
    <property type="entry name" value="Ribosomal_bL17_sf"/>
</dbReference>
<organism evidence="5 6">
    <name type="scientific">Prorocentrum cordatum</name>
    <dbReference type="NCBI Taxonomy" id="2364126"/>
    <lineage>
        <taxon>Eukaryota</taxon>
        <taxon>Sar</taxon>
        <taxon>Alveolata</taxon>
        <taxon>Dinophyceae</taxon>
        <taxon>Prorocentrales</taxon>
        <taxon>Prorocentraceae</taxon>
        <taxon>Prorocentrum</taxon>
    </lineage>
</organism>
<dbReference type="SUPFAM" id="SSF64263">
    <property type="entry name" value="Prokaryotic ribosomal protein L17"/>
    <property type="match status" value="1"/>
</dbReference>
<dbReference type="Pfam" id="PF01196">
    <property type="entry name" value="Ribosomal_L17"/>
    <property type="match status" value="1"/>
</dbReference>
<protein>
    <submittedName>
        <fullName evidence="5">Uncharacterized protein</fullName>
    </submittedName>
</protein>
<name>A0ABN9WMK8_9DINO</name>
<comment type="similarity">
    <text evidence="1">Belongs to the bacterial ribosomal protein bL17 family.</text>
</comment>
<dbReference type="PANTHER" id="PTHR14413:SF16">
    <property type="entry name" value="LARGE RIBOSOMAL SUBUNIT PROTEIN BL17M"/>
    <property type="match status" value="1"/>
</dbReference>
<dbReference type="EMBL" id="CAUYUJ010018842">
    <property type="protein sequence ID" value="CAK0886739.1"/>
    <property type="molecule type" value="Genomic_DNA"/>
</dbReference>
<gene>
    <name evidence="5" type="ORF">PCOR1329_LOCUS68014</name>
</gene>
<evidence type="ECO:0000313" key="6">
    <source>
        <dbReference type="Proteomes" id="UP001189429"/>
    </source>
</evidence>
<dbReference type="InterPro" id="IPR000456">
    <property type="entry name" value="Ribosomal_bL17"/>
</dbReference>
<keyword evidence="6" id="KW-1185">Reference proteome</keyword>
<keyword evidence="2" id="KW-0689">Ribosomal protein</keyword>
<keyword evidence="3" id="KW-0687">Ribonucleoprotein</keyword>
<evidence type="ECO:0000256" key="2">
    <source>
        <dbReference type="ARBA" id="ARBA00022980"/>
    </source>
</evidence>
<accession>A0ABN9WMK8</accession>
<evidence type="ECO:0000256" key="3">
    <source>
        <dbReference type="ARBA" id="ARBA00023274"/>
    </source>
</evidence>
<evidence type="ECO:0000313" key="5">
    <source>
        <dbReference type="EMBL" id="CAK0886739.1"/>
    </source>
</evidence>
<reference evidence="5" key="1">
    <citation type="submission" date="2023-10" db="EMBL/GenBank/DDBJ databases">
        <authorList>
            <person name="Chen Y."/>
            <person name="Shah S."/>
            <person name="Dougan E. K."/>
            <person name="Thang M."/>
            <person name="Chan C."/>
        </authorList>
    </citation>
    <scope>NUCLEOTIDE SEQUENCE [LARGE SCALE GENOMIC DNA]</scope>
</reference>